<evidence type="ECO:0000256" key="5">
    <source>
        <dbReference type="ARBA" id="ARBA00022679"/>
    </source>
</evidence>
<dbReference type="GO" id="GO:0003887">
    <property type="term" value="F:DNA-directed DNA polymerase activity"/>
    <property type="evidence" value="ECO:0007669"/>
    <property type="project" value="UniProtKB-UniRule"/>
</dbReference>
<evidence type="ECO:0000259" key="12">
    <source>
        <dbReference type="Pfam" id="PF02767"/>
    </source>
</evidence>
<keyword evidence="6 10" id="KW-0548">Nucleotidyltransferase</keyword>
<keyword evidence="7 10" id="KW-0235">DNA replication</keyword>
<dbReference type="SUPFAM" id="SSF55979">
    <property type="entry name" value="DNA clamp"/>
    <property type="match status" value="3"/>
</dbReference>
<dbReference type="InterPro" id="IPR022637">
    <property type="entry name" value="DNA_polIII_beta_cen"/>
</dbReference>
<dbReference type="STRING" id="1464122.SAMN05421737_1137"/>
<dbReference type="SMART" id="SM00480">
    <property type="entry name" value="POL3Bc"/>
    <property type="match status" value="1"/>
</dbReference>
<dbReference type="OrthoDB" id="8421503at2"/>
<dbReference type="InterPro" id="IPR046938">
    <property type="entry name" value="DNA_clamp_sf"/>
</dbReference>
<protein>
    <recommendedName>
        <fullName evidence="3 10">Beta sliding clamp</fullName>
    </recommendedName>
</protein>
<dbReference type="GO" id="GO:0003677">
    <property type="term" value="F:DNA binding"/>
    <property type="evidence" value="ECO:0007669"/>
    <property type="project" value="UniProtKB-UniRule"/>
</dbReference>
<evidence type="ECO:0000259" key="13">
    <source>
        <dbReference type="Pfam" id="PF02768"/>
    </source>
</evidence>
<dbReference type="EMBL" id="FMYM01000013">
    <property type="protein sequence ID" value="SDC68904.1"/>
    <property type="molecule type" value="Genomic_DNA"/>
</dbReference>
<dbReference type="GO" id="GO:0008408">
    <property type="term" value="F:3'-5' exonuclease activity"/>
    <property type="evidence" value="ECO:0007669"/>
    <property type="project" value="InterPro"/>
</dbReference>
<evidence type="ECO:0000259" key="11">
    <source>
        <dbReference type="Pfam" id="PF00712"/>
    </source>
</evidence>
<evidence type="ECO:0000256" key="7">
    <source>
        <dbReference type="ARBA" id="ARBA00022705"/>
    </source>
</evidence>
<feature type="domain" description="DNA polymerase III beta sliding clamp C-terminal" evidence="13">
    <location>
        <begin position="257"/>
        <end position="379"/>
    </location>
</feature>
<name>A0A1G6NNF6_9BACI</name>
<evidence type="ECO:0000313" key="14">
    <source>
        <dbReference type="EMBL" id="SDC68904.1"/>
    </source>
</evidence>
<dbReference type="Pfam" id="PF02768">
    <property type="entry name" value="DNA_pol3_beta_3"/>
    <property type="match status" value="1"/>
</dbReference>
<comment type="function">
    <text evidence="10">Confers DNA tethering and processivity to DNA polymerases and other proteins. Acts as a clamp, forming a ring around DNA (a reaction catalyzed by the clamp-loading complex) which diffuses in an ATP-independent manner freely and bidirectionally along dsDNA. Initially characterized for its ability to contact the catalytic subunit of DNA polymerase III (Pol III), a complex, multichain enzyme responsible for most of the replicative synthesis in bacteria; Pol III exhibits 3'-5' exonuclease proofreading activity. The beta chain is required for initiation of replication as well as for processivity of DNA replication.</text>
</comment>
<sequence length="382" mass="42493">MHILVNSHRMIQEVQHVVKAVSSRTTIPILSGIKLDVSAAGLTLIGSDANISIESFIPTVENEQEIVTIHQTGAIVLPAKYLAEIVKKLPGEEMDIHVQQPFSVTIQSGASIFTLNGFDPEEYPRLPVVQNDAQFSLPQQVFKNVIRQTAFAVSTQETRPVLTGVHLCIVGKKLTCTATDSHRLALRTVEVDLNENDGNVNNVVIPGRSLQELNKILEDVSDDVEIVVTDNQILFKVGNLLFFSRLLEGKYPVTTEMIPAKAQAKTTFELKTKSLLQTLERALLLSREGKNNVVHLKVIDQTQIELTSTSQEIGKVTEQLHVEKLQGEHMHISFNGKNVIDALRVVDSENIYMMFTGTMNAFLVRPSESDHTIHLFSPVRTY</sequence>
<dbReference type="GO" id="GO:0005737">
    <property type="term" value="C:cytoplasm"/>
    <property type="evidence" value="ECO:0007669"/>
    <property type="project" value="UniProtKB-SubCell"/>
</dbReference>
<feature type="domain" description="DNA polymerase III beta sliding clamp N-terminal" evidence="11">
    <location>
        <begin position="1"/>
        <end position="127"/>
    </location>
</feature>
<dbReference type="InterPro" id="IPR022634">
    <property type="entry name" value="DNA_polIII_beta_N"/>
</dbReference>
<feature type="domain" description="DNA polymerase III beta sliding clamp central" evidence="12">
    <location>
        <begin position="137"/>
        <end position="252"/>
    </location>
</feature>
<evidence type="ECO:0000256" key="8">
    <source>
        <dbReference type="ARBA" id="ARBA00022932"/>
    </source>
</evidence>
<gene>
    <name evidence="14" type="ORF">SAMN05421737_1137</name>
</gene>
<dbReference type="GO" id="GO:0006271">
    <property type="term" value="P:DNA strand elongation involved in DNA replication"/>
    <property type="evidence" value="ECO:0007669"/>
    <property type="project" value="TreeGrafter"/>
</dbReference>
<dbReference type="Pfam" id="PF02767">
    <property type="entry name" value="DNA_pol3_beta_2"/>
    <property type="match status" value="1"/>
</dbReference>
<dbReference type="Proteomes" id="UP000242662">
    <property type="component" value="Unassembled WGS sequence"/>
</dbReference>
<dbReference type="Gene3D" id="3.10.150.10">
    <property type="entry name" value="DNA Polymerase III, subunit A, domain 2"/>
    <property type="match status" value="1"/>
</dbReference>
<keyword evidence="4 10" id="KW-0963">Cytoplasm</keyword>
<dbReference type="PANTHER" id="PTHR30478:SF0">
    <property type="entry name" value="BETA SLIDING CLAMP"/>
    <property type="match status" value="1"/>
</dbReference>
<reference evidence="15" key="1">
    <citation type="submission" date="2016-09" db="EMBL/GenBank/DDBJ databases">
        <authorList>
            <person name="Varghese N."/>
            <person name="Submissions S."/>
        </authorList>
    </citation>
    <scope>NUCLEOTIDE SEQUENCE [LARGE SCALE GENOMIC DNA]</scope>
    <source>
        <strain evidence="15">25nlg</strain>
    </source>
</reference>
<keyword evidence="5 10" id="KW-0808">Transferase</keyword>
<proteinExistence type="inferred from homology"/>
<dbReference type="Pfam" id="PF00712">
    <property type="entry name" value="DNA_pol3_beta"/>
    <property type="match status" value="1"/>
</dbReference>
<keyword evidence="8 10" id="KW-0239">DNA-directed DNA polymerase</keyword>
<comment type="similarity">
    <text evidence="2 10">Belongs to the beta sliding clamp family.</text>
</comment>
<comment type="subcellular location">
    <subcellularLocation>
        <location evidence="1 10">Cytoplasm</location>
    </subcellularLocation>
</comment>
<keyword evidence="15" id="KW-1185">Reference proteome</keyword>
<dbReference type="InterPro" id="IPR022635">
    <property type="entry name" value="DNA_polIII_beta_C"/>
</dbReference>
<dbReference type="RefSeq" id="WP_090776567.1">
    <property type="nucleotide sequence ID" value="NZ_FMYM01000013.1"/>
</dbReference>
<dbReference type="PANTHER" id="PTHR30478">
    <property type="entry name" value="DNA POLYMERASE III SUBUNIT BETA"/>
    <property type="match status" value="1"/>
</dbReference>
<dbReference type="InterPro" id="IPR001001">
    <property type="entry name" value="DNA_polIII_beta"/>
</dbReference>
<evidence type="ECO:0000256" key="10">
    <source>
        <dbReference type="PIRNR" id="PIRNR000804"/>
    </source>
</evidence>
<dbReference type="NCBIfam" id="TIGR00663">
    <property type="entry name" value="dnan"/>
    <property type="match status" value="1"/>
</dbReference>
<dbReference type="PIRSF" id="PIRSF000804">
    <property type="entry name" value="DNA_pol_III_b"/>
    <property type="match status" value="1"/>
</dbReference>
<keyword evidence="9" id="KW-0238">DNA-binding</keyword>
<accession>A0A1G6NNF6</accession>
<comment type="subunit">
    <text evidence="10">Forms a ring-shaped head-to-tail homodimer around DNA.</text>
</comment>
<dbReference type="AlphaFoldDB" id="A0A1G6NNF6"/>
<dbReference type="CDD" id="cd00140">
    <property type="entry name" value="beta_clamp"/>
    <property type="match status" value="1"/>
</dbReference>
<evidence type="ECO:0000313" key="15">
    <source>
        <dbReference type="Proteomes" id="UP000242662"/>
    </source>
</evidence>
<evidence type="ECO:0000256" key="1">
    <source>
        <dbReference type="ARBA" id="ARBA00004496"/>
    </source>
</evidence>
<evidence type="ECO:0000256" key="9">
    <source>
        <dbReference type="ARBA" id="ARBA00023125"/>
    </source>
</evidence>
<dbReference type="Gene3D" id="3.70.10.10">
    <property type="match status" value="1"/>
</dbReference>
<evidence type="ECO:0000256" key="3">
    <source>
        <dbReference type="ARBA" id="ARBA00021035"/>
    </source>
</evidence>
<organism evidence="14 15">
    <name type="scientific">Shouchella lonarensis</name>
    <dbReference type="NCBI Taxonomy" id="1464122"/>
    <lineage>
        <taxon>Bacteria</taxon>
        <taxon>Bacillati</taxon>
        <taxon>Bacillota</taxon>
        <taxon>Bacilli</taxon>
        <taxon>Bacillales</taxon>
        <taxon>Bacillaceae</taxon>
        <taxon>Shouchella</taxon>
    </lineage>
</organism>
<evidence type="ECO:0000256" key="2">
    <source>
        <dbReference type="ARBA" id="ARBA00010752"/>
    </source>
</evidence>
<evidence type="ECO:0000256" key="6">
    <source>
        <dbReference type="ARBA" id="ARBA00022695"/>
    </source>
</evidence>
<dbReference type="GO" id="GO:0009360">
    <property type="term" value="C:DNA polymerase III complex"/>
    <property type="evidence" value="ECO:0007669"/>
    <property type="project" value="InterPro"/>
</dbReference>
<evidence type="ECO:0000256" key="4">
    <source>
        <dbReference type="ARBA" id="ARBA00022490"/>
    </source>
</evidence>